<dbReference type="Proteomes" id="UP001302477">
    <property type="component" value="Chromosome"/>
</dbReference>
<gene>
    <name evidence="7" type="ORF">R5R33_10440</name>
</gene>
<evidence type="ECO:0000256" key="4">
    <source>
        <dbReference type="ARBA" id="ARBA00023136"/>
    </source>
</evidence>
<evidence type="ECO:0000256" key="3">
    <source>
        <dbReference type="ARBA" id="ARBA00022729"/>
    </source>
</evidence>
<sequence length="281" mass="31761">MFRITLIILLGLPVSSWAQTAPATEIGKVDVSEWEVSIASGYGFLENPIVGKPDGETYFLPSFSYYGERFFVSNLTLGYSLLEEKNFYLDLIARPNEDGLYYNLDNDTAATAAVSNFAVKLEEPGVAETERKNSVLGGPSFTLVTRFVDVSFSWLEDISDVHHGSETHLSFDKQFSLAGGAFGFGIGAIKKDMELVRYYYQFTPAEAGIYHRRYAVLFPADDAIDQYARIHFSYPLSKYLDLRLTARYNQFDLAGRNPLFIENRETLDWFAGLQYRIGSNR</sequence>
<proteinExistence type="inferred from homology"/>
<feature type="chain" id="PRO_5043557857" evidence="6">
    <location>
        <begin position="19"/>
        <end position="281"/>
    </location>
</feature>
<dbReference type="EMBL" id="CP137555">
    <property type="protein sequence ID" value="WOX04162.1"/>
    <property type="molecule type" value="Genomic_DNA"/>
</dbReference>
<dbReference type="InterPro" id="IPR010583">
    <property type="entry name" value="MipA"/>
</dbReference>
<dbReference type="RefSeq" id="WP_318952640.1">
    <property type="nucleotide sequence ID" value="NZ_CP137555.1"/>
</dbReference>
<evidence type="ECO:0000313" key="7">
    <source>
        <dbReference type="EMBL" id="WOX04162.1"/>
    </source>
</evidence>
<accession>A0AAU0MUM4</accession>
<keyword evidence="8" id="KW-1185">Reference proteome</keyword>
<comment type="subcellular location">
    <subcellularLocation>
        <location evidence="1">Cell outer membrane</location>
    </subcellularLocation>
</comment>
<evidence type="ECO:0000256" key="2">
    <source>
        <dbReference type="ARBA" id="ARBA00005722"/>
    </source>
</evidence>
<dbReference type="AlphaFoldDB" id="A0AAU0MUM4"/>
<comment type="similarity">
    <text evidence="2">Belongs to the MipA/OmpV family.</text>
</comment>
<protein>
    <submittedName>
        <fullName evidence="7">MipA/OmpV family protein</fullName>
    </submittedName>
</protein>
<dbReference type="GO" id="GO:0009252">
    <property type="term" value="P:peptidoglycan biosynthetic process"/>
    <property type="evidence" value="ECO:0007669"/>
    <property type="project" value="TreeGrafter"/>
</dbReference>
<feature type="signal peptide" evidence="6">
    <location>
        <begin position="1"/>
        <end position="18"/>
    </location>
</feature>
<dbReference type="Pfam" id="PF06629">
    <property type="entry name" value="MipA"/>
    <property type="match status" value="1"/>
</dbReference>
<evidence type="ECO:0000256" key="5">
    <source>
        <dbReference type="ARBA" id="ARBA00023237"/>
    </source>
</evidence>
<evidence type="ECO:0000313" key="8">
    <source>
        <dbReference type="Proteomes" id="UP001302477"/>
    </source>
</evidence>
<evidence type="ECO:0000256" key="1">
    <source>
        <dbReference type="ARBA" id="ARBA00004442"/>
    </source>
</evidence>
<organism evidence="7 8">
    <name type="scientific">Microbulbifer pacificus</name>
    <dbReference type="NCBI Taxonomy" id="407164"/>
    <lineage>
        <taxon>Bacteria</taxon>
        <taxon>Pseudomonadati</taxon>
        <taxon>Pseudomonadota</taxon>
        <taxon>Gammaproteobacteria</taxon>
        <taxon>Cellvibrionales</taxon>
        <taxon>Microbulbiferaceae</taxon>
        <taxon>Microbulbifer</taxon>
    </lineage>
</organism>
<reference evidence="7 8" key="1">
    <citation type="submission" date="2023-10" db="EMBL/GenBank/DDBJ databases">
        <title>Description of Microbulbifer bruguierae sp. nov., isolated from the sediments of mangrove plant Bruguiera sexangula and comparative genomic analyses of the genus Microbulbifer.</title>
        <authorList>
            <person name="Long M."/>
        </authorList>
    </citation>
    <scope>NUCLEOTIDE SEQUENCE [LARGE SCALE GENOMIC DNA]</scope>
    <source>
        <strain evidence="7 8">SPO729</strain>
    </source>
</reference>
<dbReference type="PANTHER" id="PTHR38776">
    <property type="entry name" value="MLTA-INTERACTING PROTEIN-RELATED"/>
    <property type="match status" value="1"/>
</dbReference>
<keyword evidence="5" id="KW-0998">Cell outer membrane</keyword>
<dbReference type="KEGG" id="mpaf:R5R33_10440"/>
<keyword evidence="3 6" id="KW-0732">Signal</keyword>
<keyword evidence="4" id="KW-0472">Membrane</keyword>
<evidence type="ECO:0000256" key="6">
    <source>
        <dbReference type="SAM" id="SignalP"/>
    </source>
</evidence>
<dbReference type="PANTHER" id="PTHR38776:SF1">
    <property type="entry name" value="MLTA-INTERACTING PROTEIN-RELATED"/>
    <property type="match status" value="1"/>
</dbReference>
<name>A0AAU0MUM4_9GAMM</name>
<dbReference type="GO" id="GO:0009279">
    <property type="term" value="C:cell outer membrane"/>
    <property type="evidence" value="ECO:0007669"/>
    <property type="project" value="UniProtKB-SubCell"/>
</dbReference>